<dbReference type="Proteomes" id="UP000501253">
    <property type="component" value="Chromosome"/>
</dbReference>
<evidence type="ECO:0000259" key="2">
    <source>
        <dbReference type="Pfam" id="PF02698"/>
    </source>
</evidence>
<keyword evidence="1" id="KW-0472">Membrane</keyword>
<dbReference type="RefSeq" id="WP_168719313.1">
    <property type="nucleotide sequence ID" value="NZ_CP042909.1"/>
</dbReference>
<feature type="domain" description="DUF218" evidence="2">
    <location>
        <begin position="85"/>
        <end position="243"/>
    </location>
</feature>
<keyword evidence="1" id="KW-1133">Transmembrane helix</keyword>
<dbReference type="EMBL" id="CP042909">
    <property type="protein sequence ID" value="QJA05959.1"/>
    <property type="molecule type" value="Genomic_DNA"/>
</dbReference>
<dbReference type="CDD" id="cd06259">
    <property type="entry name" value="YdcF-like"/>
    <property type="match status" value="1"/>
</dbReference>
<evidence type="ECO:0000256" key="1">
    <source>
        <dbReference type="SAM" id="Phobius"/>
    </source>
</evidence>
<name>A0A6H1WS26_9BACT</name>
<accession>A0A6H1WS26</accession>
<keyword evidence="4" id="KW-1185">Reference proteome</keyword>
<feature type="transmembrane region" description="Helical" evidence="1">
    <location>
        <begin position="12"/>
        <end position="34"/>
    </location>
</feature>
<organism evidence="3 4">
    <name type="scientific">Thermosulfurimonas marina</name>
    <dbReference type="NCBI Taxonomy" id="2047767"/>
    <lineage>
        <taxon>Bacteria</taxon>
        <taxon>Pseudomonadati</taxon>
        <taxon>Thermodesulfobacteriota</taxon>
        <taxon>Thermodesulfobacteria</taxon>
        <taxon>Thermodesulfobacteriales</taxon>
        <taxon>Thermodesulfobacteriaceae</taxon>
        <taxon>Thermosulfurimonas</taxon>
    </lineage>
</organism>
<gene>
    <name evidence="3" type="ORF">FVE67_03725</name>
</gene>
<reference evidence="3 4" key="1">
    <citation type="submission" date="2019-08" db="EMBL/GenBank/DDBJ databases">
        <title>Complete genome sequence of Thermosulfurimonas marina SU872T, an anaerobic thermophilic chemolithoautotrophic bacterium isolated from a shallow marine hydrothermal vent.</title>
        <authorList>
            <person name="Allioux M."/>
            <person name="Jebbar M."/>
            <person name="Slobodkina G."/>
            <person name="Slobodkin A."/>
            <person name="Moalic Y."/>
            <person name="Frolova A."/>
            <person name="Shao Z."/>
            <person name="Alain K."/>
        </authorList>
    </citation>
    <scope>NUCLEOTIDE SEQUENCE [LARGE SCALE GENOMIC DNA]</scope>
    <source>
        <strain evidence="3 4">SU872</strain>
    </source>
</reference>
<dbReference type="Pfam" id="PF02698">
    <property type="entry name" value="DUF218"/>
    <property type="match status" value="1"/>
</dbReference>
<sequence length="258" mass="29677">MPVGFLLKKVLLYLLYPSGVIFLLLLGVSFYALWGKRRGRRRALLFTALVLYYLASTPFLPYFLLRPLEAGFERPPLESLREVDYLVVLPARIYGAPGLYLEERFSRETLARWLAAVRLKKELLRAHLLLVGGSLEGPGSVYLAELSRECGIEAEFLDAPRDTISSVAALKDKLSGKRFVVITSAHHLRRALYLFRRVGLKPLPYPAVYLSHQSRFRPFHLIYLLPDPVYLELTNEAVHEYLGLAFYRIRDLLLRRET</sequence>
<dbReference type="InterPro" id="IPR003848">
    <property type="entry name" value="DUF218"/>
</dbReference>
<evidence type="ECO:0000313" key="4">
    <source>
        <dbReference type="Proteomes" id="UP000501253"/>
    </source>
</evidence>
<proteinExistence type="predicted"/>
<dbReference type="KEGG" id="tmai:FVE67_03725"/>
<feature type="transmembrane region" description="Helical" evidence="1">
    <location>
        <begin position="43"/>
        <end position="65"/>
    </location>
</feature>
<evidence type="ECO:0000313" key="3">
    <source>
        <dbReference type="EMBL" id="QJA05959.1"/>
    </source>
</evidence>
<protein>
    <submittedName>
        <fullName evidence="3">YdcF family protein</fullName>
    </submittedName>
</protein>
<dbReference type="AlphaFoldDB" id="A0A6H1WS26"/>
<keyword evidence="1" id="KW-0812">Transmembrane</keyword>